<dbReference type="GeneID" id="9055855"/>
<dbReference type="GO" id="GO:0004571">
    <property type="term" value="F:mannosyl-oligosaccharide 1,2-alpha-mannosidase activity"/>
    <property type="evidence" value="ECO:0007669"/>
    <property type="project" value="InterPro"/>
</dbReference>
<gene>
    <name evidence="7" type="ORF">Pmar_PMAR027131</name>
</gene>
<dbReference type="AlphaFoldDB" id="C5KRJ4"/>
<dbReference type="SUPFAM" id="SSF48225">
    <property type="entry name" value="Seven-hairpin glycosidases"/>
    <property type="match status" value="1"/>
</dbReference>
<keyword evidence="8" id="KW-1185">Reference proteome</keyword>
<evidence type="ECO:0000256" key="1">
    <source>
        <dbReference type="ARBA" id="ARBA00001913"/>
    </source>
</evidence>
<dbReference type="EC" id="3.2.1.-" evidence="6"/>
<comment type="similarity">
    <text evidence="3 6">Belongs to the glycosyl hydrolase 47 family.</text>
</comment>
<dbReference type="EMBL" id="GG675828">
    <property type="protein sequence ID" value="EER12899.1"/>
    <property type="molecule type" value="Genomic_DNA"/>
</dbReference>
<keyword evidence="4 6" id="KW-0378">Hydrolase</keyword>
<evidence type="ECO:0000313" key="7">
    <source>
        <dbReference type="EMBL" id="EER12899.1"/>
    </source>
</evidence>
<dbReference type="InParanoid" id="C5KRJ4"/>
<dbReference type="Gene3D" id="1.50.10.10">
    <property type="match status" value="1"/>
</dbReference>
<dbReference type="GO" id="GO:0016020">
    <property type="term" value="C:membrane"/>
    <property type="evidence" value="ECO:0007669"/>
    <property type="project" value="InterPro"/>
</dbReference>
<proteinExistence type="inferred from homology"/>
<organism evidence="8">
    <name type="scientific">Perkinsus marinus (strain ATCC 50983 / TXsc)</name>
    <dbReference type="NCBI Taxonomy" id="423536"/>
    <lineage>
        <taxon>Eukaryota</taxon>
        <taxon>Sar</taxon>
        <taxon>Alveolata</taxon>
        <taxon>Perkinsozoa</taxon>
        <taxon>Perkinsea</taxon>
        <taxon>Perkinsida</taxon>
        <taxon>Perkinsidae</taxon>
        <taxon>Perkinsus</taxon>
    </lineage>
</organism>
<dbReference type="InterPro" id="IPR012341">
    <property type="entry name" value="6hp_glycosidase-like_sf"/>
</dbReference>
<evidence type="ECO:0000256" key="5">
    <source>
        <dbReference type="ARBA" id="ARBA00023157"/>
    </source>
</evidence>
<comment type="pathway">
    <text evidence="2">Protein modification; protein glycosylation.</text>
</comment>
<evidence type="ECO:0000313" key="8">
    <source>
        <dbReference type="Proteomes" id="UP000007800"/>
    </source>
</evidence>
<dbReference type="InterPro" id="IPR050749">
    <property type="entry name" value="Glycosyl_Hydrolase_47"/>
</dbReference>
<dbReference type="Pfam" id="PF01532">
    <property type="entry name" value="Glyco_hydro_47"/>
    <property type="match status" value="1"/>
</dbReference>
<accession>C5KRJ4</accession>
<dbReference type="OrthoDB" id="419650at2759"/>
<comment type="cofactor">
    <cofactor evidence="1">
        <name>Ca(2+)</name>
        <dbReference type="ChEBI" id="CHEBI:29108"/>
    </cofactor>
</comment>
<keyword evidence="5" id="KW-1015">Disulfide bond</keyword>
<dbReference type="Proteomes" id="UP000007800">
    <property type="component" value="Unassembled WGS sequence"/>
</dbReference>
<dbReference type="PRINTS" id="PR00747">
    <property type="entry name" value="GLYHDRLASE47"/>
</dbReference>
<evidence type="ECO:0000256" key="2">
    <source>
        <dbReference type="ARBA" id="ARBA00004922"/>
    </source>
</evidence>
<dbReference type="InterPro" id="IPR036026">
    <property type="entry name" value="Seven-hairpin_glycosidases"/>
</dbReference>
<dbReference type="RefSeq" id="XP_002781104.1">
    <property type="nucleotide sequence ID" value="XM_002781058.1"/>
</dbReference>
<sequence length="131" mass="15321">MSTFNVSAVDWRAVILGRSCRYSRISETGLAPEITRFDAHGLADDHFSMHNLLRPETVEALWYMWRATGDWYYREAGWRIARALERYARTPYGYSSLENVRVPGSYTGHQPTYFFSETLKYLYLLFSPDAM</sequence>
<dbReference type="GO" id="GO:0005509">
    <property type="term" value="F:calcium ion binding"/>
    <property type="evidence" value="ECO:0007669"/>
    <property type="project" value="InterPro"/>
</dbReference>
<reference evidence="7 8" key="1">
    <citation type="submission" date="2008-07" db="EMBL/GenBank/DDBJ databases">
        <authorList>
            <person name="El-Sayed N."/>
            <person name="Caler E."/>
            <person name="Inman J."/>
            <person name="Amedeo P."/>
            <person name="Hass B."/>
            <person name="Wortman J."/>
        </authorList>
    </citation>
    <scope>NUCLEOTIDE SEQUENCE [LARGE SCALE GENOMIC DNA]</scope>
    <source>
        <strain evidence="8">ATCC 50983 / TXsc</strain>
    </source>
</reference>
<evidence type="ECO:0000256" key="3">
    <source>
        <dbReference type="ARBA" id="ARBA00007658"/>
    </source>
</evidence>
<name>C5KRJ4_PERM5</name>
<dbReference type="PANTHER" id="PTHR11742">
    <property type="entry name" value="MANNOSYL-OLIGOSACCHARIDE ALPHA-1,2-MANNOSIDASE-RELATED"/>
    <property type="match status" value="1"/>
</dbReference>
<evidence type="ECO:0000256" key="6">
    <source>
        <dbReference type="RuleBase" id="RU361193"/>
    </source>
</evidence>
<protein>
    <recommendedName>
        <fullName evidence="6">alpha-1,2-Mannosidase</fullName>
        <ecNumber evidence="6">3.2.1.-</ecNumber>
    </recommendedName>
</protein>
<feature type="non-terminal residue" evidence="7">
    <location>
        <position position="131"/>
    </location>
</feature>
<dbReference type="InterPro" id="IPR001382">
    <property type="entry name" value="Glyco_hydro_47"/>
</dbReference>
<dbReference type="GO" id="GO:0005975">
    <property type="term" value="P:carbohydrate metabolic process"/>
    <property type="evidence" value="ECO:0007669"/>
    <property type="project" value="InterPro"/>
</dbReference>
<evidence type="ECO:0000256" key="4">
    <source>
        <dbReference type="ARBA" id="ARBA00022801"/>
    </source>
</evidence>
<dbReference type="GO" id="GO:0005783">
    <property type="term" value="C:endoplasmic reticulum"/>
    <property type="evidence" value="ECO:0007669"/>
    <property type="project" value="TreeGrafter"/>
</dbReference>
<keyword evidence="6" id="KW-0326">Glycosidase</keyword>